<feature type="signal peptide" evidence="1">
    <location>
        <begin position="1"/>
        <end position="22"/>
    </location>
</feature>
<dbReference type="SUPFAM" id="SSF53254">
    <property type="entry name" value="Phosphoglycerate mutase-like"/>
    <property type="match status" value="1"/>
</dbReference>
<evidence type="ECO:0000256" key="1">
    <source>
        <dbReference type="SAM" id="SignalP"/>
    </source>
</evidence>
<sequence>MTHALTRAAVAMLAAVALPAVAAPLTVERVAILMRHGVRPPTKDPAMPAGIAAEAWPMWDTKPGFLTSRGAQAVETLGRADRAALAADALLPATGCPAAGSIALISDSDQRTIATGDAWAAGFAPGCPVGNAHKPQDEADPVFGAIEQGVVDYDPQAADAAVAAALPAGGIAAVEAKERTNLARLDAILCGPATSACGLTTRHSGIAPAKPGERSKLTGALDRGSTAAQILLLEYADGKPLSEVGWGRATPADVTALGSLHATEFALLARPKYLAARNVAPIAKILRQALVPPTSGSPKVTIVVGHDTNIANLGGLLDLHWQIPGFAVDDPAPGGAIVLSLLRDAHGDRFVRATYRAQPLASIRALTPDTTSIVLDIPACWKRADHLCPAGTFDRLIGEAADLVRR</sequence>
<dbReference type="Pfam" id="PF00328">
    <property type="entry name" value="His_Phos_2"/>
    <property type="match status" value="1"/>
</dbReference>
<dbReference type="InterPro" id="IPR033379">
    <property type="entry name" value="Acid_Pase_AS"/>
</dbReference>
<dbReference type="Gene3D" id="3.40.50.1240">
    <property type="entry name" value="Phosphoglycerate mutase-like"/>
    <property type="match status" value="2"/>
</dbReference>
<dbReference type="Proteomes" id="UP001169764">
    <property type="component" value="Unassembled WGS sequence"/>
</dbReference>
<proteinExistence type="predicted"/>
<gene>
    <name evidence="2" type="ORF">Q4F19_11355</name>
</gene>
<comment type="caution">
    <text evidence="2">The sequence shown here is derived from an EMBL/GenBank/DDBJ whole genome shotgun (WGS) entry which is preliminary data.</text>
</comment>
<dbReference type="EMBL" id="JAUOTP010000004">
    <property type="protein sequence ID" value="MDO6414978.1"/>
    <property type="molecule type" value="Genomic_DNA"/>
</dbReference>
<evidence type="ECO:0000313" key="2">
    <source>
        <dbReference type="EMBL" id="MDO6414978.1"/>
    </source>
</evidence>
<protein>
    <submittedName>
        <fullName evidence="2">Histidine-type phosphatase</fullName>
    </submittedName>
</protein>
<dbReference type="InterPro" id="IPR000560">
    <property type="entry name" value="His_Pase_clade-2"/>
</dbReference>
<reference evidence="2" key="1">
    <citation type="submission" date="2023-07" db="EMBL/GenBank/DDBJ databases">
        <authorList>
            <person name="Kim M."/>
        </authorList>
    </citation>
    <scope>NUCLEOTIDE SEQUENCE</scope>
    <source>
        <strain evidence="2">BIUV-7</strain>
    </source>
</reference>
<keyword evidence="3" id="KW-1185">Reference proteome</keyword>
<organism evidence="2 3">
    <name type="scientific">Sphingomonas natans</name>
    <dbReference type="NCBI Taxonomy" id="3063330"/>
    <lineage>
        <taxon>Bacteria</taxon>
        <taxon>Pseudomonadati</taxon>
        <taxon>Pseudomonadota</taxon>
        <taxon>Alphaproteobacteria</taxon>
        <taxon>Sphingomonadales</taxon>
        <taxon>Sphingomonadaceae</taxon>
        <taxon>Sphingomonas</taxon>
    </lineage>
</organism>
<feature type="chain" id="PRO_5046823930" evidence="1">
    <location>
        <begin position="23"/>
        <end position="406"/>
    </location>
</feature>
<evidence type="ECO:0000313" key="3">
    <source>
        <dbReference type="Proteomes" id="UP001169764"/>
    </source>
</evidence>
<dbReference type="InterPro" id="IPR029033">
    <property type="entry name" value="His_PPase_superfam"/>
</dbReference>
<accession>A0ABT8Y9G4</accession>
<dbReference type="RefSeq" id="WP_303542623.1">
    <property type="nucleotide sequence ID" value="NZ_JAUOTP010000004.1"/>
</dbReference>
<name>A0ABT8Y9G4_9SPHN</name>
<dbReference type="PROSITE" id="PS00616">
    <property type="entry name" value="HIS_ACID_PHOSPHAT_1"/>
    <property type="match status" value="1"/>
</dbReference>
<keyword evidence="1" id="KW-0732">Signal</keyword>